<dbReference type="InterPro" id="IPR000477">
    <property type="entry name" value="RT_dom"/>
</dbReference>
<reference evidence="4" key="2">
    <citation type="submission" date="2025-08" db="UniProtKB">
        <authorList>
            <consortium name="RefSeq"/>
        </authorList>
    </citation>
    <scope>IDENTIFICATION</scope>
    <source>
        <tissue evidence="4">Leaf</tissue>
    </source>
</reference>
<organism evidence="3 4">
    <name type="scientific">Camelina sativa</name>
    <name type="common">False flax</name>
    <name type="synonym">Myagrum sativum</name>
    <dbReference type="NCBI Taxonomy" id="90675"/>
    <lineage>
        <taxon>Eukaryota</taxon>
        <taxon>Viridiplantae</taxon>
        <taxon>Streptophyta</taxon>
        <taxon>Embryophyta</taxon>
        <taxon>Tracheophyta</taxon>
        <taxon>Spermatophyta</taxon>
        <taxon>Magnoliopsida</taxon>
        <taxon>eudicotyledons</taxon>
        <taxon>Gunneridae</taxon>
        <taxon>Pentapetalae</taxon>
        <taxon>rosids</taxon>
        <taxon>malvids</taxon>
        <taxon>Brassicales</taxon>
        <taxon>Brassicaceae</taxon>
        <taxon>Camelineae</taxon>
        <taxon>Camelina</taxon>
    </lineage>
</organism>
<dbReference type="Pfam" id="PF13966">
    <property type="entry name" value="zf-RVT"/>
    <property type="match status" value="1"/>
</dbReference>
<dbReference type="GeneID" id="104772322"/>
<dbReference type="PANTHER" id="PTHR33116">
    <property type="entry name" value="REVERSE TRANSCRIPTASE ZINC-BINDING DOMAIN-CONTAINING PROTEIN-RELATED-RELATED"/>
    <property type="match status" value="1"/>
</dbReference>
<keyword evidence="3" id="KW-1185">Reference proteome</keyword>
<protein>
    <submittedName>
        <fullName evidence="4">Uncharacterized protein LOC104772322</fullName>
    </submittedName>
</protein>
<dbReference type="Pfam" id="PF00078">
    <property type="entry name" value="RVT_1"/>
    <property type="match status" value="1"/>
</dbReference>
<gene>
    <name evidence="4" type="primary">LOC104772322</name>
</gene>
<dbReference type="InterPro" id="IPR026960">
    <property type="entry name" value="RVT-Znf"/>
</dbReference>
<dbReference type="InterPro" id="IPR036691">
    <property type="entry name" value="Endo/exonu/phosph_ase_sf"/>
</dbReference>
<evidence type="ECO:0000313" key="4">
    <source>
        <dbReference type="RefSeq" id="XP_010495255.1"/>
    </source>
</evidence>
<sequence length="812" mass="93984">MRDFQEVVRTCEFVDMSYQGPRYTWCNKRHDGVICKKLDRVLVNQKWIQQFGQSHSVFEPGGCSDHLRYRFYITAEIQRVQKPFKFINEVALHPDYQTQLVDLWQRSPPLFHSTSALHRFSKSLKGLKPYIRGLGKQMVSNITARTKAAYKALCEAQAQTMAFPSSQLISVEATAYAKWRKLADIEECFLQQKTKLHWLKVGDQNNKAFHASAKLREMKNNIKEIQCDDGRVVDTHDHIKVEAERYFNTFLTYSPADYVDWSLEELADVLDYKCDEHDKNLLTREVSKEEIRRVLFAMPTNKYPGPDGFNVEFFKASWSVVGEDCAVAIQSFFRTGFLPKGVKRRRLKIILPKFISSNKSAFIKDRLLMENLLLATELVKDYHKDPVNGELAGYFGSKRGLRQGCSLSPYLFVICMNVLSRTLDKAAQQKKFGFHPNYGKKQSIEGALEVFTDFAKHSGLHISLEKSTLYMAGVSPEHKEEIVNLFPFEYGTLPVRYLGLLLLTKRMSVADYLPLLPKACVREIDKLCSAFLWDVPSLNPKKAKTAWSDVCLPKNEGGLGLRSIEEANKVCILKLIWRLHSAKGSLWVNRVQRHLIRNGSFWAEQANTTVGSWIWRKLLKYRIIAKQFYRVQVHNGESTSFWFDNWCQLGCLHDKLGDRGPIVLGIPLSSTVEEIKEEILTRKVSRNGEEQDEALWKGREAGYRKKFITKDTWSLIRIPHPTFESHKVIWFPYATPKYAFITWLLVKGRLSTGDKMQRWNTWANTGCRIWETLVKKMLLTKYTIDWHDIMALLGGDDLDKTTHFRTRYIPFG</sequence>
<accession>A0ABM0Y4C3</accession>
<feature type="domain" description="Reverse transcriptase zinc-binding" evidence="2">
    <location>
        <begin position="707"/>
        <end position="771"/>
    </location>
</feature>
<proteinExistence type="predicted"/>
<reference evidence="3" key="1">
    <citation type="journal article" date="2014" name="Nat. Commun.">
        <title>The emerging biofuel crop Camelina sativa retains a highly undifferentiated hexaploid genome structure.</title>
        <authorList>
            <person name="Kagale S."/>
            <person name="Koh C."/>
            <person name="Nixon J."/>
            <person name="Bollina V."/>
            <person name="Clarke W.E."/>
            <person name="Tuteja R."/>
            <person name="Spillane C."/>
            <person name="Robinson S.J."/>
            <person name="Links M.G."/>
            <person name="Clarke C."/>
            <person name="Higgins E.E."/>
            <person name="Huebert T."/>
            <person name="Sharpe A.G."/>
            <person name="Parkin I.A."/>
        </authorList>
    </citation>
    <scope>NUCLEOTIDE SEQUENCE [LARGE SCALE GENOMIC DNA]</scope>
    <source>
        <strain evidence="3">cv. DH55</strain>
    </source>
</reference>
<evidence type="ECO:0000313" key="3">
    <source>
        <dbReference type="Proteomes" id="UP000694864"/>
    </source>
</evidence>
<dbReference type="RefSeq" id="XP_010495255.1">
    <property type="nucleotide sequence ID" value="XM_010496953.1"/>
</dbReference>
<feature type="domain" description="Reverse transcriptase" evidence="1">
    <location>
        <begin position="373"/>
        <end position="500"/>
    </location>
</feature>
<evidence type="ECO:0000259" key="2">
    <source>
        <dbReference type="Pfam" id="PF13966"/>
    </source>
</evidence>
<dbReference type="SUPFAM" id="SSF56219">
    <property type="entry name" value="DNase I-like"/>
    <property type="match status" value="1"/>
</dbReference>
<dbReference type="PANTHER" id="PTHR33116:SF78">
    <property type="entry name" value="OS12G0587133 PROTEIN"/>
    <property type="match status" value="1"/>
</dbReference>
<dbReference type="Proteomes" id="UP000694864">
    <property type="component" value="Chromosome 20"/>
</dbReference>
<name>A0ABM0Y4C3_CAMSA</name>
<evidence type="ECO:0000259" key="1">
    <source>
        <dbReference type="Pfam" id="PF00078"/>
    </source>
</evidence>
<dbReference type="Gene3D" id="3.60.10.10">
    <property type="entry name" value="Endonuclease/exonuclease/phosphatase"/>
    <property type="match status" value="1"/>
</dbReference>